<dbReference type="PROSITE" id="PS50800">
    <property type="entry name" value="SAP"/>
    <property type="match status" value="1"/>
</dbReference>
<dbReference type="AlphaFoldDB" id="A0ABD0WEU0"/>
<dbReference type="Pfam" id="PF02037">
    <property type="entry name" value="SAP"/>
    <property type="match status" value="1"/>
</dbReference>
<feature type="region of interest" description="Disordered" evidence="1">
    <location>
        <begin position="135"/>
        <end position="162"/>
    </location>
</feature>
<reference evidence="3 4" key="1">
    <citation type="submission" date="2024-06" db="EMBL/GenBank/DDBJ databases">
        <authorList>
            <person name="Pan Q."/>
            <person name="Wen M."/>
            <person name="Jouanno E."/>
            <person name="Zahm M."/>
            <person name="Klopp C."/>
            <person name="Cabau C."/>
            <person name="Louis A."/>
            <person name="Berthelot C."/>
            <person name="Parey E."/>
            <person name="Roest Crollius H."/>
            <person name="Montfort J."/>
            <person name="Robinson-Rechavi M."/>
            <person name="Bouchez O."/>
            <person name="Lampietro C."/>
            <person name="Lopez Roques C."/>
            <person name="Donnadieu C."/>
            <person name="Postlethwait J."/>
            <person name="Bobe J."/>
            <person name="Verreycken H."/>
            <person name="Guiguen Y."/>
        </authorList>
    </citation>
    <scope>NUCLEOTIDE SEQUENCE [LARGE SCALE GENOMIC DNA]</scope>
    <source>
        <strain evidence="3">Up_M1</strain>
        <tissue evidence="3">Testis</tissue>
    </source>
</reference>
<dbReference type="Proteomes" id="UP001557470">
    <property type="component" value="Unassembled WGS sequence"/>
</dbReference>
<feature type="region of interest" description="Disordered" evidence="1">
    <location>
        <begin position="206"/>
        <end position="364"/>
    </location>
</feature>
<dbReference type="PANTHER" id="PTHR46589">
    <property type="entry name" value="APOPTOTIC CHROMATIN CONDENSATION INDUCER IN THE NUCLEUS"/>
    <property type="match status" value="1"/>
</dbReference>
<proteinExistence type="predicted"/>
<evidence type="ECO:0000313" key="3">
    <source>
        <dbReference type="EMBL" id="KAL0970184.1"/>
    </source>
</evidence>
<protein>
    <recommendedName>
        <fullName evidence="2">SAP domain-containing protein</fullName>
    </recommendedName>
</protein>
<dbReference type="InterPro" id="IPR036361">
    <property type="entry name" value="SAP_dom_sf"/>
</dbReference>
<gene>
    <name evidence="3" type="ORF">UPYG_G00238460</name>
</gene>
<sequence>MEDEDVMLDLQSLCVADLKAALDQRCLSKSGPKSALIKRLKEALMLENLQRTSTPPSGLQPNSQIGEEMSQNSFIKQYLAKQQELLHQRLEREAREAAGANASPVGPGDEDEESIEENSPFYCADKPAHSMLHLSRSTRSVTVGSPANCLKKDREKDNDEEQEATGLVICTSPGGLQRQDLDSISSEPLAQCQPRVLRPLVHKMTSEGADEKIGKGALDGQRGPGEVYRTEEPREGDIRTKDLSMPVKQSIATLTQAEEGGGDGGPAVMKQGISGTVPKESSPPPVLSLLLPDTPKHSPHDMDGKSEKAGLAICPPSGVQDSESRSHSSSPEPLRHDQPGPLSLQTHKDPQMFHSFDVALNRHT</sequence>
<name>A0ABD0WEU0_UMBPY</name>
<keyword evidence="4" id="KW-1185">Reference proteome</keyword>
<dbReference type="PANTHER" id="PTHR46589:SF1">
    <property type="entry name" value="APOPTOTIC CHROMATIN CONDENSATION INDUCER IN THE NUCLEUS"/>
    <property type="match status" value="1"/>
</dbReference>
<feature type="region of interest" description="Disordered" evidence="1">
    <location>
        <begin position="95"/>
        <end position="116"/>
    </location>
</feature>
<dbReference type="SUPFAM" id="SSF68906">
    <property type="entry name" value="SAP domain"/>
    <property type="match status" value="1"/>
</dbReference>
<organism evidence="3 4">
    <name type="scientific">Umbra pygmaea</name>
    <name type="common">Eastern mudminnow</name>
    <dbReference type="NCBI Taxonomy" id="75934"/>
    <lineage>
        <taxon>Eukaryota</taxon>
        <taxon>Metazoa</taxon>
        <taxon>Chordata</taxon>
        <taxon>Craniata</taxon>
        <taxon>Vertebrata</taxon>
        <taxon>Euteleostomi</taxon>
        <taxon>Actinopterygii</taxon>
        <taxon>Neopterygii</taxon>
        <taxon>Teleostei</taxon>
        <taxon>Protacanthopterygii</taxon>
        <taxon>Esociformes</taxon>
        <taxon>Umbridae</taxon>
        <taxon>Umbra</taxon>
    </lineage>
</organism>
<dbReference type="EMBL" id="JAGEUA010000007">
    <property type="protein sequence ID" value="KAL0970184.1"/>
    <property type="molecule type" value="Genomic_DNA"/>
</dbReference>
<dbReference type="InterPro" id="IPR003034">
    <property type="entry name" value="SAP_dom"/>
</dbReference>
<feature type="compositionally biased region" description="Basic and acidic residues" evidence="1">
    <location>
        <begin position="294"/>
        <end position="308"/>
    </location>
</feature>
<feature type="compositionally biased region" description="Basic and acidic residues" evidence="1">
    <location>
        <begin position="228"/>
        <end position="242"/>
    </location>
</feature>
<dbReference type="SMART" id="SM00513">
    <property type="entry name" value="SAP"/>
    <property type="match status" value="1"/>
</dbReference>
<dbReference type="InterPro" id="IPR052793">
    <property type="entry name" value="EJC-associated_protein"/>
</dbReference>
<accession>A0ABD0WEU0</accession>
<feature type="compositionally biased region" description="Polar residues" evidence="1">
    <location>
        <begin position="135"/>
        <end position="145"/>
    </location>
</feature>
<evidence type="ECO:0000256" key="1">
    <source>
        <dbReference type="SAM" id="MobiDB-lite"/>
    </source>
</evidence>
<feature type="domain" description="SAP" evidence="2">
    <location>
        <begin position="10"/>
        <end position="44"/>
    </location>
</feature>
<comment type="caution">
    <text evidence="3">The sequence shown here is derived from an EMBL/GenBank/DDBJ whole genome shotgun (WGS) entry which is preliminary data.</text>
</comment>
<evidence type="ECO:0000259" key="2">
    <source>
        <dbReference type="PROSITE" id="PS50800"/>
    </source>
</evidence>
<dbReference type="Gene3D" id="1.10.720.30">
    <property type="entry name" value="SAP domain"/>
    <property type="match status" value="1"/>
</dbReference>
<evidence type="ECO:0000313" key="4">
    <source>
        <dbReference type="Proteomes" id="UP001557470"/>
    </source>
</evidence>